<dbReference type="Gene3D" id="3.40.50.720">
    <property type="entry name" value="NAD(P)-binding Rossmann-like Domain"/>
    <property type="match status" value="1"/>
</dbReference>
<evidence type="ECO:0000259" key="1">
    <source>
        <dbReference type="SMART" id="SM00829"/>
    </source>
</evidence>
<dbReference type="OMA" id="FFRFCTT"/>
<dbReference type="GeneID" id="19271541"/>
<dbReference type="Proteomes" id="UP000030651">
    <property type="component" value="Unassembled WGS sequence"/>
</dbReference>
<name>W3X8K8_PESFW</name>
<dbReference type="SMART" id="SM00829">
    <property type="entry name" value="PKS_ER"/>
    <property type="match status" value="1"/>
</dbReference>
<dbReference type="Gene3D" id="3.90.180.10">
    <property type="entry name" value="Medium-chain alcohol dehydrogenases, catalytic domain"/>
    <property type="match status" value="1"/>
</dbReference>
<dbReference type="KEGG" id="pfy:PFICI_06528"/>
<dbReference type="PANTHER" id="PTHR45033:SF2">
    <property type="entry name" value="ZINC-TYPE ALCOHOL DEHYDROGENASE-LIKE PROTEIN C1773.06C"/>
    <property type="match status" value="1"/>
</dbReference>
<dbReference type="InterPro" id="IPR013154">
    <property type="entry name" value="ADH-like_N"/>
</dbReference>
<dbReference type="EMBL" id="KI912112">
    <property type="protein sequence ID" value="ETS81526.1"/>
    <property type="molecule type" value="Genomic_DNA"/>
</dbReference>
<dbReference type="InterPro" id="IPR020843">
    <property type="entry name" value="ER"/>
</dbReference>
<dbReference type="InterPro" id="IPR036291">
    <property type="entry name" value="NAD(P)-bd_dom_sf"/>
</dbReference>
<proteinExistence type="predicted"/>
<dbReference type="InterPro" id="IPR052711">
    <property type="entry name" value="Zinc_ADH-like"/>
</dbReference>
<feature type="domain" description="Enoyl reductase (ER)" evidence="1">
    <location>
        <begin position="13"/>
        <end position="347"/>
    </location>
</feature>
<dbReference type="GO" id="GO:0016491">
    <property type="term" value="F:oxidoreductase activity"/>
    <property type="evidence" value="ECO:0007669"/>
    <property type="project" value="InterPro"/>
</dbReference>
<keyword evidence="3" id="KW-1185">Reference proteome</keyword>
<dbReference type="SUPFAM" id="SSF50129">
    <property type="entry name" value="GroES-like"/>
    <property type="match status" value="1"/>
</dbReference>
<evidence type="ECO:0000313" key="2">
    <source>
        <dbReference type="EMBL" id="ETS81526.1"/>
    </source>
</evidence>
<gene>
    <name evidence="2" type="ORF">PFICI_06528</name>
</gene>
<dbReference type="AlphaFoldDB" id="W3X8K8"/>
<dbReference type="HOGENOM" id="CLU_026673_3_4_1"/>
<dbReference type="OrthoDB" id="9930022at2759"/>
<dbReference type="SUPFAM" id="SSF51735">
    <property type="entry name" value="NAD(P)-binding Rossmann-fold domains"/>
    <property type="match status" value="1"/>
</dbReference>
<accession>W3X8K8</accession>
<dbReference type="InParanoid" id="W3X8K8"/>
<dbReference type="Pfam" id="PF00107">
    <property type="entry name" value="ADH_zinc_N"/>
    <property type="match status" value="1"/>
</dbReference>
<dbReference type="InterPro" id="IPR011032">
    <property type="entry name" value="GroES-like_sf"/>
</dbReference>
<dbReference type="PANTHER" id="PTHR45033">
    <property type="match status" value="1"/>
</dbReference>
<sequence>MDAGKWVLRSPYGFENLTYEETSENEPLGPQDVLVRLHAASLNSRELYVLKGARLPAASAPMKSPLVPSSDGAGVVVEIGRDVTLFKPGDKVITHLAVHIPDDALPVMDDIQNGLGHLSDGTLRRLGTFHHSALAHMPQNLSFAEAATLTCSGLTAWNALMGLPGRPVRSGDFVVVQGTGGVSVAALQIAVAAGATVIATTSSDAKAARLRALGATHVVNYRTTPEWGHIVRSLTPEGRGADFVVEIGGPSTLAESIAAIRTNGVVALTGASGGWDDSAPNMMQVLTSVIILRGVLLGTRQMMREFVEFIHEKGIKPALDDIAFEFENVKAAYERLDRKEHFSKVVIKIQPDM</sequence>
<dbReference type="Pfam" id="PF08240">
    <property type="entry name" value="ADH_N"/>
    <property type="match status" value="1"/>
</dbReference>
<dbReference type="RefSeq" id="XP_007833300.1">
    <property type="nucleotide sequence ID" value="XM_007835109.1"/>
</dbReference>
<reference evidence="3" key="1">
    <citation type="journal article" date="2015" name="BMC Genomics">
        <title>Genomic and transcriptomic analysis of the endophytic fungus Pestalotiopsis fici reveals its lifestyle and high potential for synthesis of natural products.</title>
        <authorList>
            <person name="Wang X."/>
            <person name="Zhang X."/>
            <person name="Liu L."/>
            <person name="Xiang M."/>
            <person name="Wang W."/>
            <person name="Sun X."/>
            <person name="Che Y."/>
            <person name="Guo L."/>
            <person name="Liu G."/>
            <person name="Guo L."/>
            <person name="Wang C."/>
            <person name="Yin W.B."/>
            <person name="Stadler M."/>
            <person name="Zhang X."/>
            <person name="Liu X."/>
        </authorList>
    </citation>
    <scope>NUCLEOTIDE SEQUENCE [LARGE SCALE GENOMIC DNA]</scope>
    <source>
        <strain evidence="3">W106-1 / CGMCC3.15140</strain>
    </source>
</reference>
<evidence type="ECO:0000313" key="3">
    <source>
        <dbReference type="Proteomes" id="UP000030651"/>
    </source>
</evidence>
<protein>
    <recommendedName>
        <fullName evidence="1">Enoyl reductase (ER) domain-containing protein</fullName>
    </recommendedName>
</protein>
<dbReference type="eggNOG" id="KOG1198">
    <property type="taxonomic scope" value="Eukaryota"/>
</dbReference>
<dbReference type="InterPro" id="IPR013149">
    <property type="entry name" value="ADH-like_C"/>
</dbReference>
<organism evidence="2 3">
    <name type="scientific">Pestalotiopsis fici (strain W106-1 / CGMCC3.15140)</name>
    <dbReference type="NCBI Taxonomy" id="1229662"/>
    <lineage>
        <taxon>Eukaryota</taxon>
        <taxon>Fungi</taxon>
        <taxon>Dikarya</taxon>
        <taxon>Ascomycota</taxon>
        <taxon>Pezizomycotina</taxon>
        <taxon>Sordariomycetes</taxon>
        <taxon>Xylariomycetidae</taxon>
        <taxon>Amphisphaeriales</taxon>
        <taxon>Sporocadaceae</taxon>
        <taxon>Pestalotiopsis</taxon>
    </lineage>
</organism>
<dbReference type="CDD" id="cd08276">
    <property type="entry name" value="MDR7"/>
    <property type="match status" value="1"/>
</dbReference>